<comment type="caution">
    <text evidence="2">Lacks conserved residue(s) required for the propagation of feature annotation.</text>
</comment>
<keyword evidence="4" id="KW-0121">Carboxypeptidase</keyword>
<dbReference type="Proteomes" id="UP000037510">
    <property type="component" value="Unassembled WGS sequence"/>
</dbReference>
<dbReference type="GO" id="GO:0004181">
    <property type="term" value="F:metallocarboxypeptidase activity"/>
    <property type="evidence" value="ECO:0007669"/>
    <property type="project" value="InterPro"/>
</dbReference>
<dbReference type="EMBL" id="JTDY01001839">
    <property type="protein sequence ID" value="KOB72750.1"/>
    <property type="molecule type" value="Genomic_DNA"/>
</dbReference>
<comment type="similarity">
    <text evidence="1 2">Belongs to the peptidase M14 family.</text>
</comment>
<evidence type="ECO:0000256" key="2">
    <source>
        <dbReference type="PROSITE-ProRule" id="PRU01379"/>
    </source>
</evidence>
<evidence type="ECO:0000313" key="5">
    <source>
        <dbReference type="Proteomes" id="UP000037510"/>
    </source>
</evidence>
<protein>
    <submittedName>
        <fullName evidence="4">Carboxypeptidase B2</fullName>
    </submittedName>
</protein>
<feature type="domain" description="Peptidase M14" evidence="3">
    <location>
        <begin position="1"/>
        <end position="79"/>
    </location>
</feature>
<name>A0A0L7LBH5_OPEBR</name>
<evidence type="ECO:0000313" key="4">
    <source>
        <dbReference type="EMBL" id="KOB72750.1"/>
    </source>
</evidence>
<dbReference type="SUPFAM" id="SSF53187">
    <property type="entry name" value="Zn-dependent exopeptidases"/>
    <property type="match status" value="1"/>
</dbReference>
<evidence type="ECO:0000259" key="3">
    <source>
        <dbReference type="PROSITE" id="PS52035"/>
    </source>
</evidence>
<dbReference type="GO" id="GO:0008270">
    <property type="term" value="F:zinc ion binding"/>
    <property type="evidence" value="ECO:0007669"/>
    <property type="project" value="InterPro"/>
</dbReference>
<dbReference type="AlphaFoldDB" id="A0A0L7LBH5"/>
<dbReference type="Pfam" id="PF00246">
    <property type="entry name" value="Peptidase_M14"/>
    <property type="match status" value="1"/>
</dbReference>
<keyword evidence="4" id="KW-0378">Hydrolase</keyword>
<dbReference type="InterPro" id="IPR000834">
    <property type="entry name" value="Peptidase_M14"/>
</dbReference>
<dbReference type="Gene3D" id="3.40.630.10">
    <property type="entry name" value="Zn peptidases"/>
    <property type="match status" value="1"/>
</dbReference>
<dbReference type="PROSITE" id="PS52035">
    <property type="entry name" value="PEPTIDASE_M14"/>
    <property type="match status" value="1"/>
</dbReference>
<accession>A0A0L7LBH5</accession>
<proteinExistence type="inferred from homology"/>
<keyword evidence="5" id="KW-1185">Reference proteome</keyword>
<sequence length="94" mass="10342">MIKEYQAIFNSTGKTYKSGVAYHTVYPAPGAAIDWVYSSGVPLSFVIAPGDQGFLLPPEQIEGTCKEVHAAAKALSKYIDPDFVNRVTYYGSWF</sequence>
<keyword evidence="4" id="KW-0645">Protease</keyword>
<organism evidence="4 5">
    <name type="scientific">Operophtera brumata</name>
    <name type="common">Winter moth</name>
    <name type="synonym">Phalaena brumata</name>
    <dbReference type="NCBI Taxonomy" id="104452"/>
    <lineage>
        <taxon>Eukaryota</taxon>
        <taxon>Metazoa</taxon>
        <taxon>Ecdysozoa</taxon>
        <taxon>Arthropoda</taxon>
        <taxon>Hexapoda</taxon>
        <taxon>Insecta</taxon>
        <taxon>Pterygota</taxon>
        <taxon>Neoptera</taxon>
        <taxon>Endopterygota</taxon>
        <taxon>Lepidoptera</taxon>
        <taxon>Glossata</taxon>
        <taxon>Ditrysia</taxon>
        <taxon>Geometroidea</taxon>
        <taxon>Geometridae</taxon>
        <taxon>Larentiinae</taxon>
        <taxon>Operophtera</taxon>
    </lineage>
</organism>
<reference evidence="4 5" key="1">
    <citation type="journal article" date="2015" name="Genome Biol. Evol.">
        <title>The genome of winter moth (Operophtera brumata) provides a genomic perspective on sexual dimorphism and phenology.</title>
        <authorList>
            <person name="Derks M.F."/>
            <person name="Smit S."/>
            <person name="Salis L."/>
            <person name="Schijlen E."/>
            <person name="Bossers A."/>
            <person name="Mateman C."/>
            <person name="Pijl A.S."/>
            <person name="de Ridder D."/>
            <person name="Groenen M.A."/>
            <person name="Visser M.E."/>
            <person name="Megens H.J."/>
        </authorList>
    </citation>
    <scope>NUCLEOTIDE SEQUENCE [LARGE SCALE GENOMIC DNA]</scope>
    <source>
        <strain evidence="4">WM2013NL</strain>
        <tissue evidence="4">Head and thorax</tissue>
    </source>
</reference>
<gene>
    <name evidence="4" type="ORF">OBRU01_11991</name>
</gene>
<dbReference type="GO" id="GO:0006508">
    <property type="term" value="P:proteolysis"/>
    <property type="evidence" value="ECO:0007669"/>
    <property type="project" value="InterPro"/>
</dbReference>
<evidence type="ECO:0000256" key="1">
    <source>
        <dbReference type="ARBA" id="ARBA00005988"/>
    </source>
</evidence>
<comment type="caution">
    <text evidence="4">The sequence shown here is derived from an EMBL/GenBank/DDBJ whole genome shotgun (WGS) entry which is preliminary data.</text>
</comment>